<sequence>MTAIKMRFSFLLAVVFLLPCQALAQTSREEIYADLNKAGGVYRAYPLPTQRQTPPPRGYRPFYISHYSRHGSRYLIGDRDYKWVLDLMRRADTAGALSPLGKDAHARLEKLWTIVEGHGGDLSPVGVAQHQVIARRMYRSFPEVFGDHKHVSARSTVSLRCNMSMMAFGDALKGECPNLNISYETGERFMRYLCYSTDSANAFTNHERGPWVEEYRKFRNEQTRPERMMHALFTSDDFVRHEVNPEELMWGFYWIAVDMQDIVTDLSFYDLFTKEELFDLWQVNNYRFYVTTANHTASRGITIANAAPLLRNIIETADTAISDGRTAATFRFGHDGNIIPLLALMRVGNFNASTARPEDVYHYWCDFQASPMAANLQLVFFKNKKQHVLVKLLHNEQEVHIPVETSQWPYYDWKAVKAYYDDLLLHTYHEN</sequence>
<organism evidence="15 16">
    <name type="scientific">Hoylesella marshii DSM 16973 = JCM 13450</name>
    <dbReference type="NCBI Taxonomy" id="862515"/>
    <lineage>
        <taxon>Bacteria</taxon>
        <taxon>Pseudomonadati</taxon>
        <taxon>Bacteroidota</taxon>
        <taxon>Bacteroidia</taxon>
        <taxon>Bacteroidales</taxon>
        <taxon>Prevotellaceae</taxon>
        <taxon>Hoylesella</taxon>
    </lineage>
</organism>
<protein>
    <recommendedName>
        <fullName evidence="5">Multiple inositol polyphosphate phosphatase 1</fullName>
        <ecNumber evidence="4">3.1.3.62</ecNumber>
        <ecNumber evidence="3">3.1.3.80</ecNumber>
    </recommendedName>
    <alternativeName>
        <fullName evidence="9">2,3-bisphosphoglycerate 3-phosphatase</fullName>
    </alternativeName>
</protein>
<dbReference type="Proteomes" id="UP000004394">
    <property type="component" value="Unassembled WGS sequence"/>
</dbReference>
<dbReference type="OrthoDB" id="9770871at2"/>
<evidence type="ECO:0000256" key="12">
    <source>
        <dbReference type="ARBA" id="ARBA00043691"/>
    </source>
</evidence>
<gene>
    <name evidence="15" type="ORF">HMPREF0658_0653</name>
</gene>
<evidence type="ECO:0000313" key="15">
    <source>
        <dbReference type="EMBL" id="EFM02402.1"/>
    </source>
</evidence>
<dbReference type="GO" id="GO:0034417">
    <property type="term" value="F:bisphosphoglycerate 3-phosphatase activity"/>
    <property type="evidence" value="ECO:0007669"/>
    <property type="project" value="UniProtKB-EC"/>
</dbReference>
<dbReference type="Pfam" id="PF00328">
    <property type="entry name" value="His_Phos_2"/>
    <property type="match status" value="1"/>
</dbReference>
<dbReference type="EC" id="3.1.3.80" evidence="3"/>
<dbReference type="PANTHER" id="PTHR20963">
    <property type="entry name" value="MULTIPLE INOSITOL POLYPHOSPHATE PHOSPHATASE-RELATED"/>
    <property type="match status" value="1"/>
</dbReference>
<dbReference type="InterPro" id="IPR000560">
    <property type="entry name" value="His_Pase_clade-2"/>
</dbReference>
<dbReference type="STRING" id="862515.HMPREF0658_0653"/>
<evidence type="ECO:0000256" key="3">
    <source>
        <dbReference type="ARBA" id="ARBA00012976"/>
    </source>
</evidence>
<dbReference type="GO" id="GO:0016020">
    <property type="term" value="C:membrane"/>
    <property type="evidence" value="ECO:0007669"/>
    <property type="project" value="UniProtKB-SubCell"/>
</dbReference>
<feature type="signal peptide" evidence="14">
    <location>
        <begin position="1"/>
        <end position="24"/>
    </location>
</feature>
<evidence type="ECO:0000256" key="7">
    <source>
        <dbReference type="ARBA" id="ARBA00022801"/>
    </source>
</evidence>
<keyword evidence="7" id="KW-0378">Hydrolase</keyword>
<keyword evidence="8" id="KW-0472">Membrane</keyword>
<comment type="catalytic activity">
    <reaction evidence="11">
        <text>1D-myo-inositol 1,2,4,5,6-pentakisphosphate + H2O = 1D-myo-inositol 1,2,5,6-tetrakisphosphate + phosphate</text>
        <dbReference type="Rhea" id="RHEA:77115"/>
        <dbReference type="ChEBI" id="CHEBI:15377"/>
        <dbReference type="ChEBI" id="CHEBI:43474"/>
        <dbReference type="ChEBI" id="CHEBI:57798"/>
        <dbReference type="ChEBI" id="CHEBI:195535"/>
        <dbReference type="EC" id="3.1.3.62"/>
    </reaction>
    <physiologicalReaction direction="left-to-right" evidence="11">
        <dbReference type="Rhea" id="RHEA:77116"/>
    </physiologicalReaction>
</comment>
<comment type="catalytic activity">
    <reaction evidence="12">
        <text>1D-myo-inositol hexakisphosphate + H2O = 1D-myo-inositol 1,2,4,5,6-pentakisphosphate + phosphate</text>
        <dbReference type="Rhea" id="RHEA:16989"/>
        <dbReference type="ChEBI" id="CHEBI:15377"/>
        <dbReference type="ChEBI" id="CHEBI:43474"/>
        <dbReference type="ChEBI" id="CHEBI:57798"/>
        <dbReference type="ChEBI" id="CHEBI:58130"/>
        <dbReference type="EC" id="3.1.3.62"/>
    </reaction>
    <physiologicalReaction direction="left-to-right" evidence="12">
        <dbReference type="Rhea" id="RHEA:16990"/>
    </physiologicalReaction>
</comment>
<comment type="catalytic activity">
    <reaction evidence="13">
        <text>(2R)-2,3-bisphosphoglycerate + H2O = (2R)-2-phosphoglycerate + phosphate</text>
        <dbReference type="Rhea" id="RHEA:27381"/>
        <dbReference type="ChEBI" id="CHEBI:15377"/>
        <dbReference type="ChEBI" id="CHEBI:43474"/>
        <dbReference type="ChEBI" id="CHEBI:58248"/>
        <dbReference type="ChEBI" id="CHEBI:58289"/>
        <dbReference type="EC" id="3.1.3.80"/>
    </reaction>
    <physiologicalReaction direction="left-to-right" evidence="13">
        <dbReference type="Rhea" id="RHEA:27382"/>
    </physiologicalReaction>
</comment>
<name>E0NR52_9BACT</name>
<dbReference type="BioCyc" id="PMAR862515-HMP:GMOO-666-MONOMER"/>
<evidence type="ECO:0000256" key="6">
    <source>
        <dbReference type="ARBA" id="ARBA00022729"/>
    </source>
</evidence>
<keyword evidence="6 14" id="KW-0732">Signal</keyword>
<evidence type="ECO:0000256" key="11">
    <source>
        <dbReference type="ARBA" id="ARBA00043671"/>
    </source>
</evidence>
<evidence type="ECO:0000256" key="9">
    <source>
        <dbReference type="ARBA" id="ARBA00031642"/>
    </source>
</evidence>
<evidence type="ECO:0000256" key="14">
    <source>
        <dbReference type="SAM" id="SignalP"/>
    </source>
</evidence>
<dbReference type="HOGENOM" id="CLU_029165_4_0_10"/>
<comment type="similarity">
    <text evidence="2">Belongs to the histidine acid phosphatase family. MINPP1 subfamily.</text>
</comment>
<comment type="subcellular location">
    <subcellularLocation>
        <location evidence="1">Membrane</location>
    </subcellularLocation>
</comment>
<dbReference type="AlphaFoldDB" id="E0NR52"/>
<dbReference type="EMBL" id="AEEI01000023">
    <property type="protein sequence ID" value="EFM02402.1"/>
    <property type="molecule type" value="Genomic_DNA"/>
</dbReference>
<evidence type="ECO:0000256" key="5">
    <source>
        <dbReference type="ARBA" id="ARBA00018097"/>
    </source>
</evidence>
<dbReference type="SUPFAM" id="SSF53254">
    <property type="entry name" value="Phosphoglycerate mutase-like"/>
    <property type="match status" value="1"/>
</dbReference>
<dbReference type="PANTHER" id="PTHR20963:SF8">
    <property type="entry name" value="MULTIPLE INOSITOL POLYPHOSPHATE PHOSPHATASE 1"/>
    <property type="match status" value="1"/>
</dbReference>
<evidence type="ECO:0000256" key="13">
    <source>
        <dbReference type="ARBA" id="ARBA00043832"/>
    </source>
</evidence>
<reference evidence="15" key="1">
    <citation type="submission" date="2010-07" db="EMBL/GenBank/DDBJ databases">
        <authorList>
            <person name="Muzny D."/>
            <person name="Qin X."/>
            <person name="Deng J."/>
            <person name="Jiang H."/>
            <person name="Liu Y."/>
            <person name="Qu J."/>
            <person name="Song X.-Z."/>
            <person name="Zhang L."/>
            <person name="Thornton R."/>
            <person name="Coyle M."/>
            <person name="Francisco L."/>
            <person name="Jackson L."/>
            <person name="Javaid M."/>
            <person name="Korchina V."/>
            <person name="Kovar C."/>
            <person name="Mata R."/>
            <person name="Mathew T."/>
            <person name="Ngo R."/>
            <person name="Nguyen L."/>
            <person name="Nguyen N."/>
            <person name="Okwuonu G."/>
            <person name="Ongeri F."/>
            <person name="Pham C."/>
            <person name="Simmons D."/>
            <person name="Wilczek-Boney K."/>
            <person name="Hale W."/>
            <person name="Jakkamsetti A."/>
            <person name="Pham P."/>
            <person name="Ruth R."/>
            <person name="San Lucas F."/>
            <person name="Warren J."/>
            <person name="Zhang J."/>
            <person name="Zhao Z."/>
            <person name="Zhou C."/>
            <person name="Zhu D."/>
            <person name="Lee S."/>
            <person name="Bess C."/>
            <person name="Blankenburg K."/>
            <person name="Forbes L."/>
            <person name="Fu Q."/>
            <person name="Gubbala S."/>
            <person name="Hirani K."/>
            <person name="Jayaseelan J.C."/>
            <person name="Lara F."/>
            <person name="Munidasa M."/>
            <person name="Palculict T."/>
            <person name="Patil S."/>
            <person name="Pu L.-L."/>
            <person name="Saada N."/>
            <person name="Tang L."/>
            <person name="Weissenberger G."/>
            <person name="Zhu Y."/>
            <person name="Hemphill L."/>
            <person name="Shang Y."/>
            <person name="Youmans B."/>
            <person name="Ayvaz T."/>
            <person name="Ross M."/>
            <person name="Santibanez J."/>
            <person name="Aqrawi P."/>
            <person name="Gross S."/>
            <person name="Joshi V."/>
            <person name="Fowler G."/>
            <person name="Nazareth L."/>
            <person name="Reid J."/>
            <person name="Worley K."/>
            <person name="Petrosino J."/>
            <person name="Highlander S."/>
            <person name="Gibbs R."/>
        </authorList>
    </citation>
    <scope>NUCLEOTIDE SEQUENCE [LARGE SCALE GENOMIC DNA]</scope>
    <source>
        <strain evidence="15">DSM 16973</strain>
    </source>
</reference>
<evidence type="ECO:0000256" key="10">
    <source>
        <dbReference type="ARBA" id="ARBA00043668"/>
    </source>
</evidence>
<dbReference type="Gene3D" id="3.40.50.1240">
    <property type="entry name" value="Phosphoglycerate mutase-like"/>
    <property type="match status" value="1"/>
</dbReference>
<feature type="chain" id="PRO_5003138258" description="Multiple inositol polyphosphate phosphatase 1" evidence="14">
    <location>
        <begin position="25"/>
        <end position="431"/>
    </location>
</feature>
<evidence type="ECO:0000256" key="2">
    <source>
        <dbReference type="ARBA" id="ARBA00008422"/>
    </source>
</evidence>
<accession>E0NR52</accession>
<proteinExistence type="inferred from homology"/>
<comment type="caution">
    <text evidence="15">The sequence shown here is derived from an EMBL/GenBank/DDBJ whole genome shotgun (WGS) entry which is preliminary data.</text>
</comment>
<evidence type="ECO:0000256" key="1">
    <source>
        <dbReference type="ARBA" id="ARBA00004370"/>
    </source>
</evidence>
<dbReference type="InterPro" id="IPR029033">
    <property type="entry name" value="His_PPase_superfam"/>
</dbReference>
<evidence type="ECO:0000313" key="16">
    <source>
        <dbReference type="Proteomes" id="UP000004394"/>
    </source>
</evidence>
<dbReference type="EC" id="3.1.3.62" evidence="4"/>
<evidence type="ECO:0000256" key="4">
    <source>
        <dbReference type="ARBA" id="ARBA00013040"/>
    </source>
</evidence>
<dbReference type="RefSeq" id="WP_006948448.1">
    <property type="nucleotide sequence ID" value="NZ_BAJI01000031.1"/>
</dbReference>
<comment type="catalytic activity">
    <reaction evidence="10">
        <text>1D-myo-inositol 1,2,5,6-tetrakisphosphate + H2O = 1D-myo-inositol 1,2,6-trisphosphate + phosphate</text>
        <dbReference type="Rhea" id="RHEA:77119"/>
        <dbReference type="ChEBI" id="CHEBI:15377"/>
        <dbReference type="ChEBI" id="CHEBI:43474"/>
        <dbReference type="ChEBI" id="CHEBI:195535"/>
        <dbReference type="ChEBI" id="CHEBI:195537"/>
        <dbReference type="EC" id="3.1.3.62"/>
    </reaction>
    <physiologicalReaction direction="left-to-right" evidence="10">
        <dbReference type="Rhea" id="RHEA:77120"/>
    </physiologicalReaction>
</comment>
<evidence type="ECO:0000256" key="8">
    <source>
        <dbReference type="ARBA" id="ARBA00023136"/>
    </source>
</evidence>
<dbReference type="eggNOG" id="COG3537">
    <property type="taxonomic scope" value="Bacteria"/>
</dbReference>
<keyword evidence="16" id="KW-1185">Reference proteome</keyword>